<dbReference type="InterPro" id="IPR013520">
    <property type="entry name" value="Ribonucl_H"/>
</dbReference>
<dbReference type="PANTHER" id="PTHR30231">
    <property type="entry name" value="DNA POLYMERASE III SUBUNIT EPSILON"/>
    <property type="match status" value="1"/>
</dbReference>
<protein>
    <submittedName>
        <fullName evidence="5">Exonuclease</fullName>
    </submittedName>
</protein>
<dbReference type="STRING" id="491915.Aflv_2262"/>
<dbReference type="GO" id="GO:0045004">
    <property type="term" value="P:DNA replication proofreading"/>
    <property type="evidence" value="ECO:0007669"/>
    <property type="project" value="TreeGrafter"/>
</dbReference>
<dbReference type="CDD" id="cd06127">
    <property type="entry name" value="DEDDh"/>
    <property type="match status" value="1"/>
</dbReference>
<evidence type="ECO:0000256" key="1">
    <source>
        <dbReference type="ARBA" id="ARBA00022722"/>
    </source>
</evidence>
<dbReference type="PANTHER" id="PTHR30231:SF41">
    <property type="entry name" value="DNA POLYMERASE III SUBUNIT EPSILON"/>
    <property type="match status" value="1"/>
</dbReference>
<proteinExistence type="predicted"/>
<name>B7GKX3_ANOFW</name>
<gene>
    <name evidence="5" type="ordered locus">Aflv_2262</name>
</gene>
<dbReference type="InterPro" id="IPR006054">
    <property type="entry name" value="DnaQ"/>
</dbReference>
<evidence type="ECO:0000313" key="6">
    <source>
        <dbReference type="Proteomes" id="UP000000742"/>
    </source>
</evidence>
<keyword evidence="2" id="KW-0378">Hydrolase</keyword>
<dbReference type="Proteomes" id="UP000000742">
    <property type="component" value="Chromosome"/>
</dbReference>
<dbReference type="InterPro" id="IPR036397">
    <property type="entry name" value="RNaseH_sf"/>
</dbReference>
<reference evidence="5 6" key="1">
    <citation type="journal article" date="2008" name="Genome Biol.">
        <title>Encapsulated in silica: genome, proteome and physiology of the thermophilic bacterium Anoxybacillus flavithermus WK1.</title>
        <authorList>
            <person name="Saw J.H."/>
            <person name="Mountain B.W."/>
            <person name="Feng L."/>
            <person name="Omelchenko M.V."/>
            <person name="Hou S."/>
            <person name="Saito J.A."/>
            <person name="Stott M.B."/>
            <person name="Li D."/>
            <person name="Zhao G."/>
            <person name="Wu J."/>
            <person name="Galperin M.Y."/>
            <person name="Koonin E.V."/>
            <person name="Makarova K.S."/>
            <person name="Wolf Y.I."/>
            <person name="Rigden D.J."/>
            <person name="Dunfield P.F."/>
            <person name="Wang L."/>
            <person name="Alam M."/>
        </authorList>
    </citation>
    <scope>NUCLEOTIDE SEQUENCE [LARGE SCALE GENOMIC DNA]</scope>
    <source>
        <strain evidence="6">DSM 21510 / WK1</strain>
    </source>
</reference>
<dbReference type="NCBIfam" id="TIGR00573">
    <property type="entry name" value="dnaq"/>
    <property type="match status" value="1"/>
</dbReference>
<keyword evidence="3 5" id="KW-0269">Exonuclease</keyword>
<accession>B7GKX3</accession>
<dbReference type="InterPro" id="IPR012337">
    <property type="entry name" value="RNaseH-like_sf"/>
</dbReference>
<dbReference type="eggNOG" id="COG0847">
    <property type="taxonomic scope" value="Bacteria"/>
</dbReference>
<evidence type="ECO:0000313" key="5">
    <source>
        <dbReference type="EMBL" id="ACJ34619.1"/>
    </source>
</evidence>
<dbReference type="GO" id="GO:0005829">
    <property type="term" value="C:cytosol"/>
    <property type="evidence" value="ECO:0007669"/>
    <property type="project" value="TreeGrafter"/>
</dbReference>
<dbReference type="GO" id="GO:0003887">
    <property type="term" value="F:DNA-directed DNA polymerase activity"/>
    <property type="evidence" value="ECO:0007669"/>
    <property type="project" value="InterPro"/>
</dbReference>
<dbReference type="SMART" id="SM00479">
    <property type="entry name" value="EXOIII"/>
    <property type="match status" value="1"/>
</dbReference>
<evidence type="ECO:0000256" key="2">
    <source>
        <dbReference type="ARBA" id="ARBA00022801"/>
    </source>
</evidence>
<dbReference type="GO" id="GO:0008408">
    <property type="term" value="F:3'-5' exonuclease activity"/>
    <property type="evidence" value="ECO:0007669"/>
    <property type="project" value="TreeGrafter"/>
</dbReference>
<feature type="domain" description="Exonuclease" evidence="4">
    <location>
        <begin position="28"/>
        <end position="200"/>
    </location>
</feature>
<dbReference type="SUPFAM" id="SSF53098">
    <property type="entry name" value="Ribonuclease H-like"/>
    <property type="match status" value="1"/>
</dbReference>
<dbReference type="KEGG" id="afl:Aflv_2262"/>
<dbReference type="Gene3D" id="3.30.420.10">
    <property type="entry name" value="Ribonuclease H-like superfamily/Ribonuclease H"/>
    <property type="match status" value="1"/>
</dbReference>
<dbReference type="AlphaFoldDB" id="B7GKX3"/>
<dbReference type="EMBL" id="CP000922">
    <property type="protein sequence ID" value="ACJ34619.1"/>
    <property type="molecule type" value="Genomic_DNA"/>
</dbReference>
<evidence type="ECO:0000256" key="3">
    <source>
        <dbReference type="ARBA" id="ARBA00022839"/>
    </source>
</evidence>
<keyword evidence="1" id="KW-0540">Nuclease</keyword>
<dbReference type="HOGENOM" id="CLU_047806_7_0_9"/>
<organism evidence="5 6">
    <name type="scientific">Anoxybacillus flavithermus (strain DSM 21510 / WK1)</name>
    <dbReference type="NCBI Taxonomy" id="491915"/>
    <lineage>
        <taxon>Bacteria</taxon>
        <taxon>Bacillati</taxon>
        <taxon>Bacillota</taxon>
        <taxon>Bacilli</taxon>
        <taxon>Bacillales</taxon>
        <taxon>Anoxybacillaceae</taxon>
        <taxon>Anoxybacillus</taxon>
    </lineage>
</organism>
<dbReference type="GO" id="GO:0003677">
    <property type="term" value="F:DNA binding"/>
    <property type="evidence" value="ECO:0007669"/>
    <property type="project" value="InterPro"/>
</dbReference>
<dbReference type="FunFam" id="3.30.420.10:FF:000045">
    <property type="entry name" value="3'-5' exonuclease DinG"/>
    <property type="match status" value="1"/>
</dbReference>
<dbReference type="Pfam" id="PF00929">
    <property type="entry name" value="RNase_T"/>
    <property type="match status" value="1"/>
</dbReference>
<sequence length="222" mass="25839">MMMFFLRKAIDYKLNDNIPLSTPIDDVVFTVFDTETTGFHVATVDRLIEIGAVQVKGTAVIEDETFHTYVNPNRDLPPVIVELTNITEEKVKHAPTAIEALQQFFQFVEQKQSVCFVGHYISFDLFVLKHELRREKMKFRKPTFIDTLDLIGFIAPSYDMRDLERYAQAFGTRMYERHSAIGDALTTAYLFVELLQQFRLRGYRTWGELLRATDSQMRSLSF</sequence>
<evidence type="ECO:0000259" key="4">
    <source>
        <dbReference type="SMART" id="SM00479"/>
    </source>
</evidence>